<name>A0ACC0E7I0_9BASI</name>
<reference evidence="2" key="2">
    <citation type="journal article" date="2018" name="Mol. Plant Microbe Interact.">
        <title>Genome sequence resources for the wheat stripe rust pathogen (Puccinia striiformis f. sp. tritici) and the barley stripe rust pathogen (Puccinia striiformis f. sp. hordei).</title>
        <authorList>
            <person name="Xia C."/>
            <person name="Wang M."/>
            <person name="Yin C."/>
            <person name="Cornejo O.E."/>
            <person name="Hulbert S.H."/>
            <person name="Chen X."/>
        </authorList>
    </citation>
    <scope>NUCLEOTIDE SEQUENCE [LARGE SCALE GENOMIC DNA]</scope>
    <source>
        <strain evidence="2">93-210</strain>
    </source>
</reference>
<sequence length="482" mass="53524">MHHAVLVLLLTLSQTLVSSHIPSDTNTIPAYRKLRPRSLPSEPTTSRTPKALSNSVVKNSDLNIHQDLNTTTHDDPHLLCQSRPLTPSLWKKLDMNSYLDNYPNGTALNLEDYASRVGGLDFQCGIGRICNPGQLCESIYGRDWYALVATQNWNNFVNMLYQAIGDAFDSAADVLPTMLVDFEKEFNRFPRHFTAWSGLISNWIGSFPASLFKSVGPIAGSIWMSWGTISWLSLAMVSYQVTAIGWLETWVIIGGEGETRFKRSSSINSMLGEAQHVVQGIISNITQEVLKAGVSTVKGLASLNRDGIFLSGTPLTDRQTVQAEYEKVLKLKTLVKMWRIQNVFIIRGANPCTQPGKNGAFDDPQRLSYCGEDAIMMSIVRGQASGHEFDSTIYGASRVEGKYGFTTEYLTTASWECQQKYGAFDFEPQFSRNTTDVHNLHKLEDCIVNLPVCDCTRPDIMDALKKGTSITKACRQIGGLPI</sequence>
<proteinExistence type="predicted"/>
<dbReference type="Proteomes" id="UP001060170">
    <property type="component" value="Chromosome 10"/>
</dbReference>
<organism evidence="1 2">
    <name type="scientific">Puccinia striiformis f. sp. tritici</name>
    <dbReference type="NCBI Taxonomy" id="168172"/>
    <lineage>
        <taxon>Eukaryota</taxon>
        <taxon>Fungi</taxon>
        <taxon>Dikarya</taxon>
        <taxon>Basidiomycota</taxon>
        <taxon>Pucciniomycotina</taxon>
        <taxon>Pucciniomycetes</taxon>
        <taxon>Pucciniales</taxon>
        <taxon>Pucciniaceae</taxon>
        <taxon>Puccinia</taxon>
    </lineage>
</organism>
<gene>
    <name evidence="1" type="ORF">MJO28_010803</name>
</gene>
<evidence type="ECO:0000313" key="1">
    <source>
        <dbReference type="EMBL" id="KAI7945108.1"/>
    </source>
</evidence>
<protein>
    <submittedName>
        <fullName evidence="1">Uncharacterized protein</fullName>
    </submittedName>
</protein>
<reference evidence="1 2" key="3">
    <citation type="journal article" date="2022" name="Microbiol. Spectr.">
        <title>Folding features and dynamics of 3D genome architecture in plant fungal pathogens.</title>
        <authorList>
            <person name="Xia C."/>
        </authorList>
    </citation>
    <scope>NUCLEOTIDE SEQUENCE [LARGE SCALE GENOMIC DNA]</scope>
    <source>
        <strain evidence="1 2">93-210</strain>
    </source>
</reference>
<accession>A0ACC0E7I0</accession>
<comment type="caution">
    <text evidence="1">The sequence shown here is derived from an EMBL/GenBank/DDBJ whole genome shotgun (WGS) entry which is preliminary data.</text>
</comment>
<keyword evidence="2" id="KW-1185">Reference proteome</keyword>
<dbReference type="EMBL" id="CM045874">
    <property type="protein sequence ID" value="KAI7945108.1"/>
    <property type="molecule type" value="Genomic_DNA"/>
</dbReference>
<evidence type="ECO:0000313" key="2">
    <source>
        <dbReference type="Proteomes" id="UP001060170"/>
    </source>
</evidence>
<reference evidence="2" key="1">
    <citation type="journal article" date="2018" name="BMC Genomics">
        <title>Genomic insights into host adaptation between the wheat stripe rust pathogen (Puccinia striiformis f. sp. tritici) and the barley stripe rust pathogen (Puccinia striiformis f. sp. hordei).</title>
        <authorList>
            <person name="Xia C."/>
            <person name="Wang M."/>
            <person name="Yin C."/>
            <person name="Cornejo O.E."/>
            <person name="Hulbert S.H."/>
            <person name="Chen X."/>
        </authorList>
    </citation>
    <scope>NUCLEOTIDE SEQUENCE [LARGE SCALE GENOMIC DNA]</scope>
    <source>
        <strain evidence="2">93-210</strain>
    </source>
</reference>